<keyword evidence="2 5" id="KW-0812">Transmembrane</keyword>
<proteinExistence type="inferred from homology"/>
<dbReference type="HAMAP" id="MF_01350">
    <property type="entry name" value="NDH1_NuoH"/>
    <property type="match status" value="1"/>
</dbReference>
<sequence>MHVPVRRIGENMFDIPANIFPWVKAIVGLALIGALFGAGMAAIWIERKLAGDIQERYGPNRVGPMGLLQLVADAIKLFTKEDIIPARVDKILYIGAPIVIMMSVFLMLVAIPFGAVYINGVEYVLAATQMDISILYIEAVSAIAVIGIFVLGYGQNNKYAMMGTFRNFARMIGYEIPLGITIVSVAVMAGSLDVVEIVHAQSPIWYAFLQPIGFIVFFIAMMADMGRLPFDQNEAEEELQAGVFTEYSGMRFGLGFFAEYFHLILGSFLISLLFLGGWNLPGFVTDNIVLGIILPTLFLIAKATIVMMFIIMMRWAVPRFRIDQVVDLSWKKLLPLSLLNLGWAIALGLYLGA</sequence>
<feature type="transmembrane region" description="Helical" evidence="5">
    <location>
        <begin position="333"/>
        <end position="352"/>
    </location>
</feature>
<evidence type="ECO:0000256" key="3">
    <source>
        <dbReference type="ARBA" id="ARBA00022989"/>
    </source>
</evidence>
<dbReference type="NCBIfam" id="NF004741">
    <property type="entry name" value="PRK06076.1-2"/>
    <property type="match status" value="1"/>
</dbReference>
<dbReference type="EMBL" id="FNMU01000006">
    <property type="protein sequence ID" value="SDW91255.1"/>
    <property type="molecule type" value="Genomic_DNA"/>
</dbReference>
<evidence type="ECO:0000313" key="7">
    <source>
        <dbReference type="Proteomes" id="UP000198669"/>
    </source>
</evidence>
<dbReference type="InterPro" id="IPR001694">
    <property type="entry name" value="NADH_UbQ_OxRdtase_su1/FPO"/>
</dbReference>
<organism evidence="6 7">
    <name type="scientific">Methanohalophilus halophilus</name>
    <dbReference type="NCBI Taxonomy" id="2177"/>
    <lineage>
        <taxon>Archaea</taxon>
        <taxon>Methanobacteriati</taxon>
        <taxon>Methanobacteriota</taxon>
        <taxon>Stenosarchaea group</taxon>
        <taxon>Methanomicrobia</taxon>
        <taxon>Methanosarcinales</taxon>
        <taxon>Methanosarcinaceae</taxon>
        <taxon>Methanohalophilus</taxon>
    </lineage>
</organism>
<feature type="transmembrane region" description="Helical" evidence="5">
    <location>
        <begin position="292"/>
        <end position="312"/>
    </location>
</feature>
<dbReference type="InterPro" id="IPR053455">
    <property type="entry name" value="F420H2_dehydrogenase_H"/>
</dbReference>
<feature type="transmembrane region" description="Helical" evidence="5">
    <location>
        <begin position="133"/>
        <end position="153"/>
    </location>
</feature>
<dbReference type="Pfam" id="PF00146">
    <property type="entry name" value="NADHdh"/>
    <property type="match status" value="1"/>
</dbReference>
<evidence type="ECO:0000313" key="6">
    <source>
        <dbReference type="EMBL" id="SDW91255.1"/>
    </source>
</evidence>
<evidence type="ECO:0000256" key="5">
    <source>
        <dbReference type="HAMAP-Rule" id="MF_01350"/>
    </source>
</evidence>
<name>A0A1H2XEK0_9EURY</name>
<gene>
    <name evidence="5" type="primary">fpoH</name>
    <name evidence="6" type="ORF">SAMN04515625_1856</name>
</gene>
<comment type="function">
    <text evidence="5">Component of the F(420)H(2) dehydrogenase (FPO complex) which is part of the energy-conserving F(420)H(2):heterodisulfide oxidoreductase system. The membrane-bound electron transfer system of the complex plays an important role in the metabolism of methylotrophic methanogens when the organisms grow on methanol or methylamines. Catalyzes the oxidation of methanophenazine to dihydromethanophenazine. It shuttles electrons from F(420)H(2), via FAD and iron-sulfur (Fe-S) centers, to methanophenazine (an electron carrier in the membrane). It couples the redox reaction to proton translocation (for every two electrons transferred, two hydrogen ions are translocated across the cytoplasmic membrane), and thus conserves the redox energy in a proton gradient.</text>
</comment>
<dbReference type="GO" id="GO:0043738">
    <property type="term" value="F:reduced coenzyme F420 dehydrogenase activity"/>
    <property type="evidence" value="ECO:0007669"/>
    <property type="project" value="UniProtKB-EC"/>
</dbReference>
<dbReference type="GO" id="GO:0009060">
    <property type="term" value="P:aerobic respiration"/>
    <property type="evidence" value="ECO:0007669"/>
    <property type="project" value="TreeGrafter"/>
</dbReference>
<dbReference type="GO" id="GO:0003954">
    <property type="term" value="F:NADH dehydrogenase activity"/>
    <property type="evidence" value="ECO:0007669"/>
    <property type="project" value="TreeGrafter"/>
</dbReference>
<dbReference type="AlphaFoldDB" id="A0A1H2XEK0"/>
<comment type="subcellular location">
    <subcellularLocation>
        <location evidence="5">Cell membrane</location>
        <topology evidence="5">Multi-pass membrane protein</topology>
    </subcellularLocation>
    <subcellularLocation>
        <location evidence="1">Membrane</location>
        <topology evidence="1">Multi-pass membrane protein</topology>
    </subcellularLocation>
</comment>
<comment type="subunit">
    <text evidence="5">The FPO complex is composed of at least 13 different subunits. FpoA, FpoH, FpoJ, FpoK, FpoL, FpoM and FpoN proteins constitute the membrane sector of the complex.</text>
</comment>
<dbReference type="NCBIfam" id="NF040610">
    <property type="entry name" value="F420_dehyd_FpoH"/>
    <property type="match status" value="1"/>
</dbReference>
<evidence type="ECO:0000256" key="2">
    <source>
        <dbReference type="ARBA" id="ARBA00022692"/>
    </source>
</evidence>
<keyword evidence="3 5" id="KW-1133">Transmembrane helix</keyword>
<feature type="transmembrane region" description="Helical" evidence="5">
    <location>
        <begin position="174"/>
        <end position="192"/>
    </location>
</feature>
<feature type="transmembrane region" description="Helical" evidence="5">
    <location>
        <begin position="20"/>
        <end position="45"/>
    </location>
</feature>
<feature type="transmembrane region" description="Helical" evidence="5">
    <location>
        <begin position="260"/>
        <end position="280"/>
    </location>
</feature>
<evidence type="ECO:0000256" key="1">
    <source>
        <dbReference type="ARBA" id="ARBA00004141"/>
    </source>
</evidence>
<dbReference type="Proteomes" id="UP000198669">
    <property type="component" value="Unassembled WGS sequence"/>
</dbReference>
<keyword evidence="5" id="KW-1003">Cell membrane</keyword>
<feature type="transmembrane region" description="Helical" evidence="5">
    <location>
        <begin position="204"/>
        <end position="223"/>
    </location>
</feature>
<dbReference type="PANTHER" id="PTHR11432:SF3">
    <property type="entry name" value="NADH-UBIQUINONE OXIDOREDUCTASE CHAIN 1"/>
    <property type="match status" value="1"/>
</dbReference>
<keyword evidence="4 5" id="KW-0472">Membrane</keyword>
<reference evidence="6 7" key="1">
    <citation type="submission" date="2016-10" db="EMBL/GenBank/DDBJ databases">
        <authorList>
            <person name="de Groot N.N."/>
        </authorList>
    </citation>
    <scope>NUCLEOTIDE SEQUENCE [LARGE SCALE GENOMIC DNA]</scope>
    <source>
        <strain evidence="6 7">Z-7982</strain>
    </source>
</reference>
<accession>A0A1H2XEK0</accession>
<feature type="transmembrane region" description="Helical" evidence="5">
    <location>
        <begin position="91"/>
        <end position="113"/>
    </location>
</feature>
<dbReference type="InterPro" id="IPR018086">
    <property type="entry name" value="NADH_UbQ_OxRdtase_su1_CS"/>
</dbReference>
<protein>
    <recommendedName>
        <fullName evidence="5">F(420)H(2) dehydrogenase subunit H</fullName>
        <ecNumber evidence="5">1.5.98.3</ecNumber>
    </recommendedName>
    <alternativeName>
        <fullName evidence="5">F(420)H(2)-dependent phenazine dehydrogenase subunit H</fullName>
    </alternativeName>
    <alternativeName>
        <fullName evidence="5">F(420)H(2)-dependent phenazine oxidoreductase subunit H</fullName>
        <shortName evidence="5">FPO subunit H</shortName>
    </alternativeName>
</protein>
<dbReference type="PANTHER" id="PTHR11432">
    <property type="entry name" value="NADH DEHYDROGENASE SUBUNIT 1"/>
    <property type="match status" value="1"/>
</dbReference>
<dbReference type="EC" id="1.5.98.3" evidence="5"/>
<comment type="catalytic activity">
    <reaction evidence="5">
        <text>methanophenazine + reduced coenzyme F420-(gamma-L-Glu)(n) = dihydromethanophenazine + oxidized coenzyme F420-(gamma-L-Glu)(n) + H(+)</text>
        <dbReference type="Rhea" id="RHEA:54752"/>
        <dbReference type="Rhea" id="RHEA-COMP:12939"/>
        <dbReference type="Rhea" id="RHEA-COMP:14378"/>
        <dbReference type="ChEBI" id="CHEBI:15378"/>
        <dbReference type="ChEBI" id="CHEBI:29118"/>
        <dbReference type="ChEBI" id="CHEBI:50375"/>
        <dbReference type="ChEBI" id="CHEBI:133980"/>
        <dbReference type="ChEBI" id="CHEBI:139511"/>
        <dbReference type="EC" id="1.5.98.3"/>
    </reaction>
</comment>
<dbReference type="PROSITE" id="PS00667">
    <property type="entry name" value="COMPLEX1_ND1_1"/>
    <property type="match status" value="1"/>
</dbReference>
<comment type="similarity">
    <text evidence="5">Belongs to the complex I subunit 1 family.</text>
</comment>
<dbReference type="GO" id="GO:0005886">
    <property type="term" value="C:plasma membrane"/>
    <property type="evidence" value="ECO:0007669"/>
    <property type="project" value="UniProtKB-SubCell"/>
</dbReference>
<evidence type="ECO:0000256" key="4">
    <source>
        <dbReference type="ARBA" id="ARBA00023136"/>
    </source>
</evidence>